<protein>
    <submittedName>
        <fullName evidence="1">Uncharacterized protein</fullName>
    </submittedName>
</protein>
<evidence type="ECO:0000313" key="2">
    <source>
        <dbReference type="Proteomes" id="UP000607653"/>
    </source>
</evidence>
<dbReference type="EMBL" id="DUZY01000001">
    <property type="protein sequence ID" value="DAD21864.1"/>
    <property type="molecule type" value="Genomic_DNA"/>
</dbReference>
<dbReference type="AlphaFoldDB" id="A0A822XJY7"/>
<accession>A0A822XJY7</accession>
<comment type="caution">
    <text evidence="1">The sequence shown here is derived from an EMBL/GenBank/DDBJ whole genome shotgun (WGS) entry which is preliminary data.</text>
</comment>
<keyword evidence="2" id="KW-1185">Reference proteome</keyword>
<name>A0A822XJY7_NELNU</name>
<organism evidence="1 2">
    <name type="scientific">Nelumbo nucifera</name>
    <name type="common">Sacred lotus</name>
    <dbReference type="NCBI Taxonomy" id="4432"/>
    <lineage>
        <taxon>Eukaryota</taxon>
        <taxon>Viridiplantae</taxon>
        <taxon>Streptophyta</taxon>
        <taxon>Embryophyta</taxon>
        <taxon>Tracheophyta</taxon>
        <taxon>Spermatophyta</taxon>
        <taxon>Magnoliopsida</taxon>
        <taxon>Proteales</taxon>
        <taxon>Nelumbonaceae</taxon>
        <taxon>Nelumbo</taxon>
    </lineage>
</organism>
<dbReference type="Proteomes" id="UP000607653">
    <property type="component" value="Unassembled WGS sequence"/>
</dbReference>
<sequence length="45" mass="5214">MRRASLHLMDMILMVPGSRIMANESDIWPSILDRFLTMLEHSGQL</sequence>
<reference evidence="1 2" key="1">
    <citation type="journal article" date="2020" name="Mol. Biol. Evol.">
        <title>Distinct Expression and Methylation Patterns for Genes with Different Fates following a Single Whole-Genome Duplication in Flowering Plants.</title>
        <authorList>
            <person name="Shi T."/>
            <person name="Rahmani R.S."/>
            <person name="Gugger P.F."/>
            <person name="Wang M."/>
            <person name="Li H."/>
            <person name="Zhang Y."/>
            <person name="Li Z."/>
            <person name="Wang Q."/>
            <person name="Van de Peer Y."/>
            <person name="Marchal K."/>
            <person name="Chen J."/>
        </authorList>
    </citation>
    <scope>NUCLEOTIDE SEQUENCE [LARGE SCALE GENOMIC DNA]</scope>
    <source>
        <tissue evidence="1">Leaf</tissue>
    </source>
</reference>
<gene>
    <name evidence="1" type="ORF">HUJ06_023327</name>
</gene>
<evidence type="ECO:0000313" key="1">
    <source>
        <dbReference type="EMBL" id="DAD21864.1"/>
    </source>
</evidence>
<proteinExistence type="predicted"/>